<sequence length="699" mass="80677">MTILNDLIPDNLLYALGWTLVHSIWQLVLIGGALWLLLKLFARRSPTFKYVVAMCSLGFTLLLAFGTFFYQLTIQAPDSLFDKVTLDAMVLSQMNEASTLSTESLVPRIIHWIEIQLPLLVNFWFLGALLFLFRLVNSLSEIRVLRKSSTLNEDLNLNDIVKRLSSKIGVSKKVQLRITDLGQSPITFGFFKPVILIPAGLLFQLSPSQLEAIIAHELAHVKRNDYLANLIQSSLEVVFFYHPCFWWMSQTVKELRENASDDLAVSAGVSAKELAFGLAEVLNFAKQNPPELALAAGKKRNPTLQRIKRIMGYPAQTYPQNPIISIPMLITLILSAGLIASAQQDVPAKTDKVEPIAQVVVKNNLEKLVPRVVEATKDTLDKKVEKVIITDGVPVWVNEENEVIDPKDKKVYRIQVQGDTIIHKGKPMVWKSDKKGTFVYKYNGEEVIIENMPELELAPMPEFPKEAMAPMMDFEIAVAPQMDFEMAPVPDFDFEMAPVPDFEMAPMPPMEFGEGFAPMVFEFKNGQDWAFSTKDTIGMTKAEKEKWQKDMELRAEEMAKRAEEWAAKWEENGAEYELKMKEWEKSMAPKMKEFEKRMEEWQKAYEPKLKEFEKRMEEWQKANEPKMQEFEAKMKAWQEENEPLLKDYEEKMKAWEKEMQPKMEEYQRKMEAWQKENTAKIEEFQKKLQEELKKKDDNQ</sequence>
<dbReference type="Pfam" id="PF05569">
    <property type="entry name" value="Peptidase_M56"/>
    <property type="match status" value="1"/>
</dbReference>
<evidence type="ECO:0000256" key="1">
    <source>
        <dbReference type="SAM" id="Coils"/>
    </source>
</evidence>
<dbReference type="OrthoDB" id="15218at2"/>
<evidence type="ECO:0000259" key="3">
    <source>
        <dbReference type="Pfam" id="PF05569"/>
    </source>
</evidence>
<dbReference type="AlphaFoldDB" id="A0A1N6HUY0"/>
<accession>A0A1N6HUY0</accession>
<keyword evidence="1" id="KW-0175">Coiled coil</keyword>
<evidence type="ECO:0000313" key="4">
    <source>
        <dbReference type="EMBL" id="SIO23510.1"/>
    </source>
</evidence>
<dbReference type="CDD" id="cd07341">
    <property type="entry name" value="M56_BlaR1_MecR1_like"/>
    <property type="match status" value="1"/>
</dbReference>
<evidence type="ECO:0000256" key="2">
    <source>
        <dbReference type="SAM" id="Phobius"/>
    </source>
</evidence>
<dbReference type="RefSeq" id="WP_074226791.1">
    <property type="nucleotide sequence ID" value="NZ_FSRC01000004.1"/>
</dbReference>
<feature type="transmembrane region" description="Helical" evidence="2">
    <location>
        <begin position="12"/>
        <end position="38"/>
    </location>
</feature>
<protein>
    <submittedName>
        <fullName evidence="4">Signal transducer regulating beta-lactamase production, contains metallopeptidase domain</fullName>
    </submittedName>
</protein>
<dbReference type="EMBL" id="FSRC01000004">
    <property type="protein sequence ID" value="SIO23510.1"/>
    <property type="molecule type" value="Genomic_DNA"/>
</dbReference>
<feature type="domain" description="Peptidase M56" evidence="3">
    <location>
        <begin position="34"/>
        <end position="266"/>
    </location>
</feature>
<proteinExistence type="predicted"/>
<organism evidence="4 5">
    <name type="scientific">Algoriphagus halophilus</name>
    <dbReference type="NCBI Taxonomy" id="226505"/>
    <lineage>
        <taxon>Bacteria</taxon>
        <taxon>Pseudomonadati</taxon>
        <taxon>Bacteroidota</taxon>
        <taxon>Cytophagia</taxon>
        <taxon>Cytophagales</taxon>
        <taxon>Cyclobacteriaceae</taxon>
        <taxon>Algoriphagus</taxon>
    </lineage>
</organism>
<reference evidence="5" key="1">
    <citation type="submission" date="2016-11" db="EMBL/GenBank/DDBJ databases">
        <authorList>
            <person name="Varghese N."/>
            <person name="Submissions S."/>
        </authorList>
    </citation>
    <scope>NUCLEOTIDE SEQUENCE [LARGE SCALE GENOMIC DNA]</scope>
    <source>
        <strain evidence="5">DSM 15292</strain>
    </source>
</reference>
<dbReference type="PANTHER" id="PTHR34978">
    <property type="entry name" value="POSSIBLE SENSOR-TRANSDUCER PROTEIN BLAR"/>
    <property type="match status" value="1"/>
</dbReference>
<dbReference type="PANTHER" id="PTHR34978:SF3">
    <property type="entry name" value="SLR0241 PROTEIN"/>
    <property type="match status" value="1"/>
</dbReference>
<gene>
    <name evidence="4" type="ORF">SAMN05444394_4018</name>
</gene>
<keyword evidence="2" id="KW-0812">Transmembrane</keyword>
<dbReference type="Gene3D" id="3.30.2010.10">
    <property type="entry name" value="Metalloproteases ('zincins'), catalytic domain"/>
    <property type="match status" value="1"/>
</dbReference>
<keyword evidence="2" id="KW-0472">Membrane</keyword>
<keyword evidence="2" id="KW-1133">Transmembrane helix</keyword>
<name>A0A1N6HUY0_9BACT</name>
<keyword evidence="5" id="KW-1185">Reference proteome</keyword>
<dbReference type="InterPro" id="IPR008756">
    <property type="entry name" value="Peptidase_M56"/>
</dbReference>
<dbReference type="InterPro" id="IPR052173">
    <property type="entry name" value="Beta-lactam_resp_regulator"/>
</dbReference>
<evidence type="ECO:0000313" key="5">
    <source>
        <dbReference type="Proteomes" id="UP000185221"/>
    </source>
</evidence>
<feature type="transmembrane region" description="Helical" evidence="2">
    <location>
        <begin position="50"/>
        <end position="72"/>
    </location>
</feature>
<feature type="coiled-coil region" evidence="1">
    <location>
        <begin position="566"/>
        <end position="694"/>
    </location>
</feature>
<feature type="transmembrane region" description="Helical" evidence="2">
    <location>
        <begin position="115"/>
        <end position="136"/>
    </location>
</feature>
<dbReference type="STRING" id="226505.SAMN05444394_4018"/>
<dbReference type="Proteomes" id="UP000185221">
    <property type="component" value="Unassembled WGS sequence"/>
</dbReference>